<dbReference type="Gene3D" id="2.60.120.260">
    <property type="entry name" value="Galactose-binding domain-like"/>
    <property type="match status" value="1"/>
</dbReference>
<feature type="domain" description="F5/8 type C" evidence="1">
    <location>
        <begin position="111"/>
        <end position="257"/>
    </location>
</feature>
<proteinExistence type="predicted"/>
<accession>A0A851GHK4</accession>
<dbReference type="InterPro" id="IPR012341">
    <property type="entry name" value="6hp_glycosidase-like_sf"/>
</dbReference>
<dbReference type="PIRSF" id="PIRSF007663">
    <property type="entry name" value="UCP007663"/>
    <property type="match status" value="1"/>
</dbReference>
<organism evidence="2 3">
    <name type="scientific">Oceaniferula marina</name>
    <dbReference type="NCBI Taxonomy" id="2748318"/>
    <lineage>
        <taxon>Bacteria</taxon>
        <taxon>Pseudomonadati</taxon>
        <taxon>Verrucomicrobiota</taxon>
        <taxon>Verrucomicrobiia</taxon>
        <taxon>Verrucomicrobiales</taxon>
        <taxon>Verrucomicrobiaceae</taxon>
        <taxon>Oceaniferula</taxon>
    </lineage>
</organism>
<protein>
    <submittedName>
        <fullName evidence="2">Glycoside hydrolase family 95 protein</fullName>
    </submittedName>
</protein>
<name>A0A851GHK4_9BACT</name>
<dbReference type="Pfam" id="PF00754">
    <property type="entry name" value="F5_F8_type_C"/>
    <property type="match status" value="1"/>
</dbReference>
<comment type="caution">
    <text evidence="2">The sequence shown here is derived from an EMBL/GenBank/DDBJ whole genome shotgun (WGS) entry which is preliminary data.</text>
</comment>
<dbReference type="EMBL" id="JACBAZ010000001">
    <property type="protein sequence ID" value="NWK54715.1"/>
    <property type="molecule type" value="Genomic_DNA"/>
</dbReference>
<dbReference type="Proteomes" id="UP000557872">
    <property type="component" value="Unassembled WGS sequence"/>
</dbReference>
<reference evidence="2 3" key="1">
    <citation type="submission" date="2020-07" db="EMBL/GenBank/DDBJ databases">
        <title>Roseicoccus Jingziensis gen. nov., sp. nov., isolated from coastal seawater.</title>
        <authorList>
            <person name="Feng X."/>
        </authorList>
    </citation>
    <scope>NUCLEOTIDE SEQUENCE [LARGE SCALE GENOMIC DNA]</scope>
    <source>
        <strain evidence="2 3">N1E253</strain>
    </source>
</reference>
<dbReference type="Pfam" id="PF21307">
    <property type="entry name" value="Glyco_hydro_95_C"/>
    <property type="match status" value="1"/>
</dbReference>
<keyword evidence="3" id="KW-1185">Reference proteome</keyword>
<dbReference type="PROSITE" id="PS50022">
    <property type="entry name" value="FA58C_3"/>
    <property type="match status" value="1"/>
</dbReference>
<dbReference type="Pfam" id="PF14498">
    <property type="entry name" value="Glyco_hyd_65N_2"/>
    <property type="match status" value="2"/>
</dbReference>
<evidence type="ECO:0000313" key="3">
    <source>
        <dbReference type="Proteomes" id="UP000557872"/>
    </source>
</evidence>
<sequence>MMMNMKESMTVAALAALTGMICPKLSASDADHVLYFDSPASKWENGGLPIGNGSLGGVVMGDVDRAVMQFNVDSLWTGNENKAGKYNKTGKGDVFGAYQNFGFLIFEQGRSAKAGVKLSSPRAAEGFRKAVDSSSSETVAQSVDGNLGSKWCVIHHGSKMAWQVDLGEKTALDAYSFTSANDVPSRDPAHWMFEGSDDGKTWKMLDKKVDVAPMPKRGLKVGFKLDRPVKYRHYRFVFAPRKGVEHFQVAEISLDGVSLSAQPSVPAGYRRQLDIARAVHTTSWQSGGVNFQREAIASQPGQVIVWRISADQPGQIGGLVKLEGAHKGMETVSVTGSGLKLRGQLPNQLQYEARVQVRAKGGVVKKGADGVEVRGADEVLLFLAADTNYVMDRAKGWMQGDPADRVAPRLKASAGKEWPALLAEHEQDYTSFYHRASLDLGKSDAALASKPINQRIQRYRDQAKALPRPCLDPELEAMLFNYGRYLLISSSREGTLPANLQGIWCNSNAPAWCSDFHSNINLQMNYWLAETTNLPELSRPLFDLLTSGVPVYREHTALHYGGDTQGFVTRMSINPFGGTGWNWNIEGTAWLSQHYWEHYQFSKDESFLEKSAWPWMRGVSLFWLPRLKELPDGSLVVPNAWSHEHGPHEDGTAHAQQLMWDLFSSTLKAAEVLDRDPELQKRLKTALGKLYGPKIGSWGQLMEWMGEKDLEKGNHRHTSHLFAVHPGSQITLAQQPKLAEAARVSLTKRGEVGDSRRSWTWAWRTALWSRLGQAERAHGCVAGLLAYNTLDNLWTTHPPFQIDGNLGIPAGMAEMFLQSHAGEIALLPALPKAYPKGSVKGLRARGEVIVDIEWKNGRLRQATLKSPIVQTVKVRVPGEKGLREIKLFPGKLATVVPR</sequence>
<dbReference type="SUPFAM" id="SSF48208">
    <property type="entry name" value="Six-hairpin glycosidases"/>
    <property type="match status" value="1"/>
</dbReference>
<dbReference type="InterPro" id="IPR016518">
    <property type="entry name" value="Alpha-L-fucosidase"/>
</dbReference>
<keyword evidence="2" id="KW-0378">Hydrolase</keyword>
<dbReference type="InterPro" id="IPR027414">
    <property type="entry name" value="GH95_N_dom"/>
</dbReference>
<dbReference type="InterPro" id="IPR054363">
    <property type="entry name" value="GH95_cat"/>
</dbReference>
<dbReference type="Gene3D" id="2.70.98.50">
    <property type="entry name" value="putative glycoside hydrolase family protein from bacillus halodurans"/>
    <property type="match status" value="1"/>
</dbReference>
<dbReference type="InterPro" id="IPR008928">
    <property type="entry name" value="6-hairpin_glycosidase_sf"/>
</dbReference>
<dbReference type="GO" id="GO:0004560">
    <property type="term" value="F:alpha-L-fucosidase activity"/>
    <property type="evidence" value="ECO:0007669"/>
    <property type="project" value="InterPro"/>
</dbReference>
<dbReference type="GO" id="GO:0005975">
    <property type="term" value="P:carbohydrate metabolic process"/>
    <property type="evidence" value="ECO:0007669"/>
    <property type="project" value="InterPro"/>
</dbReference>
<dbReference type="PANTHER" id="PTHR31084:SF0">
    <property type="entry name" value="ALPHA-L-FUCOSIDASE 2"/>
    <property type="match status" value="1"/>
</dbReference>
<dbReference type="Gene3D" id="1.50.10.10">
    <property type="match status" value="1"/>
</dbReference>
<gene>
    <name evidence="2" type="ORF">HW115_03775</name>
</gene>
<dbReference type="InterPro" id="IPR049053">
    <property type="entry name" value="AFCA-like_C"/>
</dbReference>
<dbReference type="InterPro" id="IPR000421">
    <property type="entry name" value="FA58C"/>
</dbReference>
<dbReference type="RefSeq" id="WP_178931225.1">
    <property type="nucleotide sequence ID" value="NZ_JACBAZ010000001.1"/>
</dbReference>
<dbReference type="AlphaFoldDB" id="A0A851GHK4"/>
<evidence type="ECO:0000259" key="1">
    <source>
        <dbReference type="PROSITE" id="PS50022"/>
    </source>
</evidence>
<dbReference type="PANTHER" id="PTHR31084">
    <property type="entry name" value="ALPHA-L-FUCOSIDASE 2"/>
    <property type="match status" value="1"/>
</dbReference>
<dbReference type="InterPro" id="IPR008979">
    <property type="entry name" value="Galactose-bd-like_sf"/>
</dbReference>
<evidence type="ECO:0000313" key="2">
    <source>
        <dbReference type="EMBL" id="NWK54715.1"/>
    </source>
</evidence>
<dbReference type="Pfam" id="PF22124">
    <property type="entry name" value="Glyco_hydro_95_cat"/>
    <property type="match status" value="1"/>
</dbReference>
<dbReference type="SUPFAM" id="SSF49785">
    <property type="entry name" value="Galactose-binding domain-like"/>
    <property type="match status" value="1"/>
</dbReference>